<dbReference type="EMBL" id="KI913954">
    <property type="protein sequence ID" value="ETW07444.1"/>
    <property type="molecule type" value="Genomic_DNA"/>
</dbReference>
<dbReference type="AlphaFoldDB" id="A0A024UME3"/>
<feature type="compositionally biased region" description="Basic and acidic residues" evidence="1">
    <location>
        <begin position="92"/>
        <end position="102"/>
    </location>
</feature>
<reference evidence="2" key="1">
    <citation type="submission" date="2013-12" db="EMBL/GenBank/DDBJ databases">
        <title>The Genome Sequence of Aphanomyces invadans NJM9701.</title>
        <authorList>
            <consortium name="The Broad Institute Genomics Platform"/>
            <person name="Russ C."/>
            <person name="Tyler B."/>
            <person name="van West P."/>
            <person name="Dieguez-Uribeondo J."/>
            <person name="Young S.K."/>
            <person name="Zeng Q."/>
            <person name="Gargeya S."/>
            <person name="Fitzgerald M."/>
            <person name="Abouelleil A."/>
            <person name="Alvarado L."/>
            <person name="Chapman S.B."/>
            <person name="Gainer-Dewar J."/>
            <person name="Goldberg J."/>
            <person name="Griggs A."/>
            <person name="Gujja S."/>
            <person name="Hansen M."/>
            <person name="Howarth C."/>
            <person name="Imamovic A."/>
            <person name="Ireland A."/>
            <person name="Larimer J."/>
            <person name="McCowan C."/>
            <person name="Murphy C."/>
            <person name="Pearson M."/>
            <person name="Poon T.W."/>
            <person name="Priest M."/>
            <person name="Roberts A."/>
            <person name="Saif S."/>
            <person name="Shea T."/>
            <person name="Sykes S."/>
            <person name="Wortman J."/>
            <person name="Nusbaum C."/>
            <person name="Birren B."/>
        </authorList>
    </citation>
    <scope>NUCLEOTIDE SEQUENCE [LARGE SCALE GENOMIC DNA]</scope>
    <source>
        <strain evidence="2">NJM9701</strain>
    </source>
</reference>
<protein>
    <submittedName>
        <fullName evidence="2">Uncharacterized protein</fullName>
    </submittedName>
</protein>
<gene>
    <name evidence="2" type="ORF">H310_01958</name>
</gene>
<evidence type="ECO:0000256" key="1">
    <source>
        <dbReference type="SAM" id="MobiDB-lite"/>
    </source>
</evidence>
<feature type="compositionally biased region" description="Basic and acidic residues" evidence="1">
    <location>
        <begin position="1"/>
        <end position="14"/>
    </location>
</feature>
<sequence>MLSKQEKGKVEKKGRFTIIDLPPDEPSPLTSFRTGLVPLSPQRGRSSGGNLRFGEDDDDDSVARELARKTRVKQKGRFTIIDLDPNTPSPERGLRKGFRDDALIDDDGDDDLPPPPPALEPQRTGLRPVSVGDEEDKPIRPSSPTPPPAPSMDTPTVATSIPTVNQPAAGTTFNPTIASDPDNIHNPACCVFRTPLMHSQAASSPPPCRLHFDPTTFSTLPPASFVAVPVQQYRDHQDMLAALLEQNKDMHVLIQTLQAQQGKILQFVKDMAIEVPASSSVSTPSL</sequence>
<feature type="compositionally biased region" description="Polar residues" evidence="1">
    <location>
        <begin position="157"/>
        <end position="177"/>
    </location>
</feature>
<proteinExistence type="predicted"/>
<dbReference type="RefSeq" id="XP_008863537.1">
    <property type="nucleotide sequence ID" value="XM_008865315.1"/>
</dbReference>
<name>A0A024UME3_9STRA</name>
<accession>A0A024UME3</accession>
<feature type="region of interest" description="Disordered" evidence="1">
    <location>
        <begin position="1"/>
        <end position="180"/>
    </location>
</feature>
<dbReference type="OrthoDB" id="78004at2759"/>
<dbReference type="GeneID" id="20079008"/>
<dbReference type="VEuPathDB" id="FungiDB:H310_01958"/>
<feature type="compositionally biased region" description="Acidic residues" evidence="1">
    <location>
        <begin position="103"/>
        <end position="112"/>
    </location>
</feature>
<organism evidence="2">
    <name type="scientific">Aphanomyces invadans</name>
    <dbReference type="NCBI Taxonomy" id="157072"/>
    <lineage>
        <taxon>Eukaryota</taxon>
        <taxon>Sar</taxon>
        <taxon>Stramenopiles</taxon>
        <taxon>Oomycota</taxon>
        <taxon>Saprolegniomycetes</taxon>
        <taxon>Saprolegniales</taxon>
        <taxon>Verrucalvaceae</taxon>
        <taxon>Aphanomyces</taxon>
    </lineage>
</organism>
<evidence type="ECO:0000313" key="2">
    <source>
        <dbReference type="EMBL" id="ETW07444.1"/>
    </source>
</evidence>
<feature type="compositionally biased region" description="Pro residues" evidence="1">
    <location>
        <begin position="141"/>
        <end position="150"/>
    </location>
</feature>